<accession>A0A0L0EUJ9</accession>
<gene>
    <name evidence="1" type="ORF">AC626_06470</name>
</gene>
<dbReference type="AlphaFoldDB" id="A0A0L0EUJ9"/>
<evidence type="ECO:0000313" key="2">
    <source>
        <dbReference type="Proteomes" id="UP000036850"/>
    </source>
</evidence>
<dbReference type="PATRIC" id="fig|43658.6.peg.4654"/>
<sequence length="118" mass="12314">MPIKICLFMIISLLGLGKVFAEPINSTPRAFLGEVEIVNDVVYFQALLPDIASIGCANTDAPFHWAFSLSSAEGPSLYRAILAAQSGNVQLAVTPAGDCAAASGVARPAAITLLKPKQ</sequence>
<organism evidence="1 2">
    <name type="scientific">Pseudoalteromonas rubra</name>
    <dbReference type="NCBI Taxonomy" id="43658"/>
    <lineage>
        <taxon>Bacteria</taxon>
        <taxon>Pseudomonadati</taxon>
        <taxon>Pseudomonadota</taxon>
        <taxon>Gammaproteobacteria</taxon>
        <taxon>Alteromonadales</taxon>
        <taxon>Pseudoalteromonadaceae</taxon>
        <taxon>Pseudoalteromonas</taxon>
    </lineage>
</organism>
<dbReference type="EMBL" id="LFZX01000033">
    <property type="protein sequence ID" value="KNC68157.1"/>
    <property type="molecule type" value="Genomic_DNA"/>
</dbReference>
<comment type="caution">
    <text evidence="1">The sequence shown here is derived from an EMBL/GenBank/DDBJ whole genome shotgun (WGS) entry which is preliminary data.</text>
</comment>
<dbReference type="Proteomes" id="UP000036850">
    <property type="component" value="Unassembled WGS sequence"/>
</dbReference>
<name>A0A0L0EUJ9_9GAMM</name>
<proteinExistence type="predicted"/>
<reference evidence="2" key="1">
    <citation type="submission" date="2015-07" db="EMBL/GenBank/DDBJ databases">
        <title>Draft genome sequence of a Pseudoalteromonas rubra strain, OCN096, isolated from Kaneohe Bay, Oahu, Hawaii.</title>
        <authorList>
            <person name="Beurmann S."/>
            <person name="Ushijima B."/>
            <person name="Belcaid M."/>
            <person name="Callahan S.M."/>
            <person name="Aeby G.S."/>
        </authorList>
    </citation>
    <scope>NUCLEOTIDE SEQUENCE [LARGE SCALE GENOMIC DNA]</scope>
    <source>
        <strain evidence="2">OCN096</strain>
    </source>
</reference>
<protein>
    <submittedName>
        <fullName evidence="1">Uncharacterized protein</fullName>
    </submittedName>
</protein>
<evidence type="ECO:0000313" key="1">
    <source>
        <dbReference type="EMBL" id="KNC68157.1"/>
    </source>
</evidence>